<dbReference type="GO" id="GO:0003676">
    <property type="term" value="F:nucleic acid binding"/>
    <property type="evidence" value="ECO:0007669"/>
    <property type="project" value="InterPro"/>
</dbReference>
<keyword evidence="2" id="KW-1185">Reference proteome</keyword>
<evidence type="ECO:0000313" key="2">
    <source>
        <dbReference type="Proteomes" id="UP001374535"/>
    </source>
</evidence>
<sequence length="298" mass="34714">MVDEDVLDGEKAHGGVVVEDVLSGEGARDETMTVRREPNQREKTKWERSKRLRLSIIGRGGGPGGRFLWFDLWKKSLKMMRRERRKKREYVNNGSVSMAGYCKTRNLPISSIALATYTRCNSFFTERGKLITAMISAGHVYSENGTKVLQDADSKSNTHRVVEFDRNMTRFRVEEMFQKTHLPCSHVLVACKHAYHDFNIYISPYYRFDVIMKVYNNMFRELRHEEYWPPYQGIKIWPHPATKRNAKGRPKSSRIRTEMDIREQAHPRNCSYCKTPGHTRNHCPHNPGIRGSTSHYGE</sequence>
<name>A0AAQ3S381_VIGMU</name>
<dbReference type="AlphaFoldDB" id="A0AAQ3S381"/>
<dbReference type="GO" id="GO:0008270">
    <property type="term" value="F:zinc ion binding"/>
    <property type="evidence" value="ECO:0007669"/>
    <property type="project" value="InterPro"/>
</dbReference>
<dbReference type="InterPro" id="IPR036875">
    <property type="entry name" value="Znf_CCHC_sf"/>
</dbReference>
<accession>A0AAQ3S381</accession>
<dbReference type="SUPFAM" id="SSF57756">
    <property type="entry name" value="Retrovirus zinc finger-like domains"/>
    <property type="match status" value="1"/>
</dbReference>
<organism evidence="1 2">
    <name type="scientific">Vigna mungo</name>
    <name type="common">Black gram</name>
    <name type="synonym">Phaseolus mungo</name>
    <dbReference type="NCBI Taxonomy" id="3915"/>
    <lineage>
        <taxon>Eukaryota</taxon>
        <taxon>Viridiplantae</taxon>
        <taxon>Streptophyta</taxon>
        <taxon>Embryophyta</taxon>
        <taxon>Tracheophyta</taxon>
        <taxon>Spermatophyta</taxon>
        <taxon>Magnoliopsida</taxon>
        <taxon>eudicotyledons</taxon>
        <taxon>Gunneridae</taxon>
        <taxon>Pentapetalae</taxon>
        <taxon>rosids</taxon>
        <taxon>fabids</taxon>
        <taxon>Fabales</taxon>
        <taxon>Fabaceae</taxon>
        <taxon>Papilionoideae</taxon>
        <taxon>50 kb inversion clade</taxon>
        <taxon>NPAAA clade</taxon>
        <taxon>indigoferoid/millettioid clade</taxon>
        <taxon>Phaseoleae</taxon>
        <taxon>Vigna</taxon>
    </lineage>
</organism>
<evidence type="ECO:0000313" key="1">
    <source>
        <dbReference type="EMBL" id="WVZ14221.1"/>
    </source>
</evidence>
<dbReference type="EMBL" id="CP144697">
    <property type="protein sequence ID" value="WVZ14221.1"/>
    <property type="molecule type" value="Genomic_DNA"/>
</dbReference>
<gene>
    <name evidence="1" type="ORF">V8G54_011787</name>
</gene>
<protein>
    <submittedName>
        <fullName evidence="1">Uncharacterized protein</fullName>
    </submittedName>
</protein>
<reference evidence="1 2" key="1">
    <citation type="journal article" date="2023" name="Life. Sci Alliance">
        <title>Evolutionary insights into 3D genome organization and epigenetic landscape of Vigna mungo.</title>
        <authorList>
            <person name="Junaid A."/>
            <person name="Singh B."/>
            <person name="Bhatia S."/>
        </authorList>
    </citation>
    <scope>NUCLEOTIDE SEQUENCE [LARGE SCALE GENOMIC DNA]</scope>
    <source>
        <strain evidence="1">Urdbean</strain>
    </source>
</reference>
<proteinExistence type="predicted"/>
<dbReference type="Proteomes" id="UP001374535">
    <property type="component" value="Chromosome 4"/>
</dbReference>